<evidence type="ECO:0000259" key="1">
    <source>
        <dbReference type="PROSITE" id="PS50181"/>
    </source>
</evidence>
<dbReference type="PROSITE" id="PS50181">
    <property type="entry name" value="FBOX"/>
    <property type="match status" value="1"/>
</dbReference>
<evidence type="ECO:0000313" key="3">
    <source>
        <dbReference type="Proteomes" id="UP000663828"/>
    </source>
</evidence>
<sequence>MNPAAHSNFESLSNELLLEVFEYLDAYDLYQTFHALNQRINALLRRANLHVLLESSKNDTTVLNGILSFFTPSQVRVLSLNIDNTTLAKQFVSFTDQNLYSLCVYKQHGNALSEIIPCLSKSSRIKYLRIDEAFAYGVSSTRSLFDLIFIEYSDYFISLAVAVISFHYRTQASRVQTVFPHLRHLSLAKISLTSTLTDFLRSSTPNLRSLAISPTVQDYLSPAFALAQIRQLHLRYTYNFEYVASLIKMFPSLRRLKIDYVNYPQNFSNINQICKSLTEEHLPYLKQLTIDFEPCVELEIMKSFTIGEFWSAKKLSVIRTMNIMESRCPMVKSIYFGSRLHSLMTK</sequence>
<protein>
    <recommendedName>
        <fullName evidence="1">F-box domain-containing protein</fullName>
    </recommendedName>
</protein>
<feature type="domain" description="F-box" evidence="1">
    <location>
        <begin position="6"/>
        <end position="53"/>
    </location>
</feature>
<organism evidence="2 3">
    <name type="scientific">Adineta ricciae</name>
    <name type="common">Rotifer</name>
    <dbReference type="NCBI Taxonomy" id="249248"/>
    <lineage>
        <taxon>Eukaryota</taxon>
        <taxon>Metazoa</taxon>
        <taxon>Spiralia</taxon>
        <taxon>Gnathifera</taxon>
        <taxon>Rotifera</taxon>
        <taxon>Eurotatoria</taxon>
        <taxon>Bdelloidea</taxon>
        <taxon>Adinetida</taxon>
        <taxon>Adinetidae</taxon>
        <taxon>Adineta</taxon>
    </lineage>
</organism>
<accession>A0A813VZU6</accession>
<reference evidence="2" key="1">
    <citation type="submission" date="2021-02" db="EMBL/GenBank/DDBJ databases">
        <authorList>
            <person name="Nowell W R."/>
        </authorList>
    </citation>
    <scope>NUCLEOTIDE SEQUENCE</scope>
</reference>
<evidence type="ECO:0000313" key="2">
    <source>
        <dbReference type="EMBL" id="CAF0848799.1"/>
    </source>
</evidence>
<dbReference type="AlphaFoldDB" id="A0A813VZU6"/>
<name>A0A813VZU6_ADIRI</name>
<dbReference type="InterPro" id="IPR001810">
    <property type="entry name" value="F-box_dom"/>
</dbReference>
<gene>
    <name evidence="2" type="ORF">XAT740_LOCUS5369</name>
</gene>
<proteinExistence type="predicted"/>
<dbReference type="SUPFAM" id="SSF52058">
    <property type="entry name" value="L domain-like"/>
    <property type="match status" value="1"/>
</dbReference>
<dbReference type="EMBL" id="CAJNOR010000230">
    <property type="protein sequence ID" value="CAF0848799.1"/>
    <property type="molecule type" value="Genomic_DNA"/>
</dbReference>
<keyword evidence="3" id="KW-1185">Reference proteome</keyword>
<dbReference type="Gene3D" id="3.80.10.10">
    <property type="entry name" value="Ribonuclease Inhibitor"/>
    <property type="match status" value="1"/>
</dbReference>
<comment type="caution">
    <text evidence="2">The sequence shown here is derived from an EMBL/GenBank/DDBJ whole genome shotgun (WGS) entry which is preliminary data.</text>
</comment>
<dbReference type="Proteomes" id="UP000663828">
    <property type="component" value="Unassembled WGS sequence"/>
</dbReference>
<dbReference type="InterPro" id="IPR032675">
    <property type="entry name" value="LRR_dom_sf"/>
</dbReference>